<name>A0ABS1X2C5_9GAMM</name>
<protein>
    <submittedName>
        <fullName evidence="1">Uncharacterized protein</fullName>
    </submittedName>
</protein>
<evidence type="ECO:0000313" key="2">
    <source>
        <dbReference type="Proteomes" id="UP000661077"/>
    </source>
</evidence>
<dbReference type="RefSeq" id="WP_203169493.1">
    <property type="nucleotide sequence ID" value="NZ_JAEVLS010000005.1"/>
</dbReference>
<accession>A0ABS1X2C5</accession>
<proteinExistence type="predicted"/>
<comment type="caution">
    <text evidence="1">The sequence shown here is derived from an EMBL/GenBank/DDBJ whole genome shotgun (WGS) entry which is preliminary data.</text>
</comment>
<dbReference type="Proteomes" id="UP000661077">
    <property type="component" value="Unassembled WGS sequence"/>
</dbReference>
<dbReference type="EMBL" id="JAEVLS010000005">
    <property type="protein sequence ID" value="MBM0107380.1"/>
    <property type="molecule type" value="Genomic_DNA"/>
</dbReference>
<keyword evidence="2" id="KW-1185">Reference proteome</keyword>
<sequence>MAALERSLVRTVALAVAACLASHASHAGKKEEPRVCAASTAELKVVSLEEHVKKKKGKFVLGKKSECLVTSDGINLPAVLVELPPFVEPYVVNIQSLLGGTVLAPRVDALDAAKAHRRSLGLADVKSRGDSLSIDVFMNQENAEERYLVLYPDPEALGRGESRSSMGMQTTYIATGYWMSGTESKQLVNYVDAGTLIVTLKGSQWDKKKK</sequence>
<reference evidence="1 2" key="1">
    <citation type="journal article" date="2021" name="Int. J. Syst. Evol. Microbiol.">
        <title>Steroidobacter gossypii sp. nov., isolated from soil of cotton cropping field.</title>
        <authorList>
            <person name="Huang R."/>
            <person name="Yang S."/>
            <person name="Zhen C."/>
            <person name="Liu W."/>
        </authorList>
    </citation>
    <scope>NUCLEOTIDE SEQUENCE [LARGE SCALE GENOMIC DNA]</scope>
    <source>
        <strain evidence="1 2">S1-65</strain>
    </source>
</reference>
<gene>
    <name evidence="1" type="ORF">JM946_21790</name>
</gene>
<organism evidence="1 2">
    <name type="scientific">Steroidobacter gossypii</name>
    <dbReference type="NCBI Taxonomy" id="2805490"/>
    <lineage>
        <taxon>Bacteria</taxon>
        <taxon>Pseudomonadati</taxon>
        <taxon>Pseudomonadota</taxon>
        <taxon>Gammaproteobacteria</taxon>
        <taxon>Steroidobacterales</taxon>
        <taxon>Steroidobacteraceae</taxon>
        <taxon>Steroidobacter</taxon>
    </lineage>
</organism>
<evidence type="ECO:0000313" key="1">
    <source>
        <dbReference type="EMBL" id="MBM0107380.1"/>
    </source>
</evidence>